<dbReference type="Pfam" id="PF09631">
    <property type="entry name" value="Sen15"/>
    <property type="match status" value="1"/>
</dbReference>
<accession>A0A5M3MR91</accession>
<dbReference type="GO" id="GO:0006388">
    <property type="term" value="P:tRNA splicing, via endonucleolytic cleavage and ligation"/>
    <property type="evidence" value="ECO:0007669"/>
    <property type="project" value="InterPro"/>
</dbReference>
<dbReference type="KEGG" id="cput:CONPUDRAFT_124153"/>
<comment type="caution">
    <text evidence="4">The sequence shown here is derived from an EMBL/GenBank/DDBJ whole genome shotgun (WGS) entry which is preliminary data.</text>
</comment>
<dbReference type="SUPFAM" id="SSF53032">
    <property type="entry name" value="tRNA-intron endonuclease catalytic domain-like"/>
    <property type="match status" value="1"/>
</dbReference>
<gene>
    <name evidence="4" type="ORF">CONPUDRAFT_124153</name>
</gene>
<dbReference type="EMBL" id="JH711578">
    <property type="protein sequence ID" value="EIW81175.1"/>
    <property type="molecule type" value="Genomic_DNA"/>
</dbReference>
<dbReference type="GO" id="GO:0005634">
    <property type="term" value="C:nucleus"/>
    <property type="evidence" value="ECO:0007669"/>
    <property type="project" value="UniProtKB-ARBA"/>
</dbReference>
<proteinExistence type="inferred from homology"/>
<keyword evidence="5" id="KW-1185">Reference proteome</keyword>
<dbReference type="GeneID" id="19199804"/>
<dbReference type="OrthoDB" id="10002170at2759"/>
<dbReference type="InterPro" id="IPR036167">
    <property type="entry name" value="tRNA_intron_Endo_cat-like_sf"/>
</dbReference>
<organism evidence="4 5">
    <name type="scientific">Coniophora puteana (strain RWD-64-598)</name>
    <name type="common">Brown rot fungus</name>
    <dbReference type="NCBI Taxonomy" id="741705"/>
    <lineage>
        <taxon>Eukaryota</taxon>
        <taxon>Fungi</taxon>
        <taxon>Dikarya</taxon>
        <taxon>Basidiomycota</taxon>
        <taxon>Agaricomycotina</taxon>
        <taxon>Agaricomycetes</taxon>
        <taxon>Agaricomycetidae</taxon>
        <taxon>Boletales</taxon>
        <taxon>Coniophorineae</taxon>
        <taxon>Coniophoraceae</taxon>
        <taxon>Coniophora</taxon>
    </lineage>
</organism>
<dbReference type="GO" id="GO:0003676">
    <property type="term" value="F:nucleic acid binding"/>
    <property type="evidence" value="ECO:0007669"/>
    <property type="project" value="InterPro"/>
</dbReference>
<evidence type="ECO:0000259" key="3">
    <source>
        <dbReference type="Pfam" id="PF09631"/>
    </source>
</evidence>
<dbReference type="OMA" id="STDWIRT"/>
<dbReference type="InterPro" id="IPR011856">
    <property type="entry name" value="tRNA_endonuc-like_dom_sf"/>
</dbReference>
<comment type="similarity">
    <text evidence="1">Belongs to the SEN15 family.</text>
</comment>
<evidence type="ECO:0000313" key="4">
    <source>
        <dbReference type="EMBL" id="EIW81175.1"/>
    </source>
</evidence>
<dbReference type="Proteomes" id="UP000053558">
    <property type="component" value="Unassembled WGS sequence"/>
</dbReference>
<evidence type="ECO:0000313" key="5">
    <source>
        <dbReference type="Proteomes" id="UP000053558"/>
    </source>
</evidence>
<reference evidence="5" key="1">
    <citation type="journal article" date="2012" name="Science">
        <title>The Paleozoic origin of enzymatic lignin decomposition reconstructed from 31 fungal genomes.</title>
        <authorList>
            <person name="Floudas D."/>
            <person name="Binder M."/>
            <person name="Riley R."/>
            <person name="Barry K."/>
            <person name="Blanchette R.A."/>
            <person name="Henrissat B."/>
            <person name="Martinez A.T."/>
            <person name="Otillar R."/>
            <person name="Spatafora J.W."/>
            <person name="Yadav J.S."/>
            <person name="Aerts A."/>
            <person name="Benoit I."/>
            <person name="Boyd A."/>
            <person name="Carlson A."/>
            <person name="Copeland A."/>
            <person name="Coutinho P.M."/>
            <person name="de Vries R.P."/>
            <person name="Ferreira P."/>
            <person name="Findley K."/>
            <person name="Foster B."/>
            <person name="Gaskell J."/>
            <person name="Glotzer D."/>
            <person name="Gorecki P."/>
            <person name="Heitman J."/>
            <person name="Hesse C."/>
            <person name="Hori C."/>
            <person name="Igarashi K."/>
            <person name="Jurgens J.A."/>
            <person name="Kallen N."/>
            <person name="Kersten P."/>
            <person name="Kohler A."/>
            <person name="Kuees U."/>
            <person name="Kumar T.K.A."/>
            <person name="Kuo A."/>
            <person name="LaButti K."/>
            <person name="Larrondo L.F."/>
            <person name="Lindquist E."/>
            <person name="Ling A."/>
            <person name="Lombard V."/>
            <person name="Lucas S."/>
            <person name="Lundell T."/>
            <person name="Martin R."/>
            <person name="McLaughlin D.J."/>
            <person name="Morgenstern I."/>
            <person name="Morin E."/>
            <person name="Murat C."/>
            <person name="Nagy L.G."/>
            <person name="Nolan M."/>
            <person name="Ohm R.A."/>
            <person name="Patyshakuliyeva A."/>
            <person name="Rokas A."/>
            <person name="Ruiz-Duenas F.J."/>
            <person name="Sabat G."/>
            <person name="Salamov A."/>
            <person name="Samejima M."/>
            <person name="Schmutz J."/>
            <person name="Slot J.C."/>
            <person name="St John F."/>
            <person name="Stenlid J."/>
            <person name="Sun H."/>
            <person name="Sun S."/>
            <person name="Syed K."/>
            <person name="Tsang A."/>
            <person name="Wiebenga A."/>
            <person name="Young D."/>
            <person name="Pisabarro A."/>
            <person name="Eastwood D.C."/>
            <person name="Martin F."/>
            <person name="Cullen D."/>
            <person name="Grigoriev I.V."/>
            <person name="Hibbett D.S."/>
        </authorList>
    </citation>
    <scope>NUCLEOTIDE SEQUENCE [LARGE SCALE GENOMIC DNA]</scope>
    <source>
        <strain evidence="5">RWD-64-598 SS2</strain>
    </source>
</reference>
<evidence type="ECO:0000256" key="2">
    <source>
        <dbReference type="ARBA" id="ARBA00022694"/>
    </source>
</evidence>
<dbReference type="AlphaFoldDB" id="A0A5M3MR91"/>
<keyword evidence="2" id="KW-0819">tRNA processing</keyword>
<feature type="domain" description="tRNA-splicing endonuclease subunit Sen15" evidence="3">
    <location>
        <begin position="26"/>
        <end position="132"/>
    </location>
</feature>
<dbReference type="InterPro" id="IPR018593">
    <property type="entry name" value="tRNA-endonuc_su_Sen15"/>
</dbReference>
<name>A0A5M3MR91_CONPW</name>
<dbReference type="Gene3D" id="3.40.1350.10">
    <property type="match status" value="1"/>
</dbReference>
<dbReference type="RefSeq" id="XP_007768585.1">
    <property type="nucleotide sequence ID" value="XM_007770395.1"/>
</dbReference>
<protein>
    <recommendedName>
        <fullName evidence="3">tRNA-splicing endonuclease subunit Sen15 domain-containing protein</fullName>
    </recommendedName>
</protein>
<evidence type="ECO:0000256" key="1">
    <source>
        <dbReference type="ARBA" id="ARBA00006091"/>
    </source>
</evidence>
<sequence length="134" mass="14392">MQNHPSHAALAPFLSKYPQSSGPLFQAYNDIVLAQKWTEIALLDVPSCQRGAIRGTRPLAPTDPDAPRATCVVLPVSLSEEISTRWLRNAFADLAAQQAASGTQSGDELYLAIAADDASTVFYKLSRGIVKPPV</sequence>